<keyword evidence="1" id="KW-0812">Transmembrane</keyword>
<feature type="transmembrane region" description="Helical" evidence="1">
    <location>
        <begin position="12"/>
        <end position="32"/>
    </location>
</feature>
<keyword evidence="1" id="KW-1133">Transmembrane helix</keyword>
<protein>
    <recommendedName>
        <fullName evidence="4">Type II secretion system protein G</fullName>
    </recommendedName>
</protein>
<proteinExistence type="predicted"/>
<dbReference type="AlphaFoldDB" id="A0A0G1HLC5"/>
<comment type="caution">
    <text evidence="2">The sequence shown here is derived from an EMBL/GenBank/DDBJ whole genome shotgun (WGS) entry which is preliminary data.</text>
</comment>
<dbReference type="InterPro" id="IPR045584">
    <property type="entry name" value="Pilin-like"/>
</dbReference>
<dbReference type="Gene3D" id="3.30.700.10">
    <property type="entry name" value="Glycoprotein, Type 4 Pilin"/>
    <property type="match status" value="1"/>
</dbReference>
<dbReference type="Proteomes" id="UP000034063">
    <property type="component" value="Unassembled WGS sequence"/>
</dbReference>
<gene>
    <name evidence="2" type="ORF">UW37_C0001G0001</name>
</gene>
<evidence type="ECO:0008006" key="4">
    <source>
        <dbReference type="Google" id="ProtNLM"/>
    </source>
</evidence>
<dbReference type="EMBL" id="LCIB01000001">
    <property type="protein sequence ID" value="KKT47996.1"/>
    <property type="molecule type" value="Genomic_DNA"/>
</dbReference>
<sequence length="237" mass="26231">MTSKKNSGFTLLELLIIVTLIAIIAIVALILFNPWQQISKSYDAKRKHDLSELRKAYEDYYNDKGCYPTGNIICYNTPKANYKGVGAGGTLVGYSCNICGSETTSPNFPYLSRLPCDPQHPTKDYLYQYDPSSCPSWYRFYTDFSNEKDVDSVDLGCALGGCGLKYPPFPTPQYGYDYGISNTNLEQSNVYNCIDSGNICNTCNTYAECIVDFGCVDKNKIYGSRGLCCGKNPGGCP</sequence>
<evidence type="ECO:0000256" key="1">
    <source>
        <dbReference type="SAM" id="Phobius"/>
    </source>
</evidence>
<accession>A0A0G1HLC5</accession>
<dbReference type="SUPFAM" id="SSF54523">
    <property type="entry name" value="Pili subunits"/>
    <property type="match status" value="1"/>
</dbReference>
<name>A0A0G1HLC5_9BACT</name>
<reference evidence="2 3" key="1">
    <citation type="journal article" date="2015" name="Nature">
        <title>rRNA introns, odd ribosomes, and small enigmatic genomes across a large radiation of phyla.</title>
        <authorList>
            <person name="Brown C.T."/>
            <person name="Hug L.A."/>
            <person name="Thomas B.C."/>
            <person name="Sharon I."/>
            <person name="Castelle C.J."/>
            <person name="Singh A."/>
            <person name="Wilkins M.J."/>
            <person name="Williams K.H."/>
            <person name="Banfield J.F."/>
        </authorList>
    </citation>
    <scope>NUCLEOTIDE SEQUENCE [LARGE SCALE GENOMIC DNA]</scope>
</reference>
<dbReference type="Pfam" id="PF07963">
    <property type="entry name" value="N_methyl"/>
    <property type="match status" value="1"/>
</dbReference>
<dbReference type="PROSITE" id="PS00409">
    <property type="entry name" value="PROKAR_NTER_METHYL"/>
    <property type="match status" value="1"/>
</dbReference>
<evidence type="ECO:0000313" key="2">
    <source>
        <dbReference type="EMBL" id="KKT47996.1"/>
    </source>
</evidence>
<keyword evidence="1" id="KW-0472">Membrane</keyword>
<organism evidence="2 3">
    <name type="scientific">Candidatus Gottesmanbacteria bacterium GW2011_GWA2_44_17</name>
    <dbReference type="NCBI Taxonomy" id="1618444"/>
    <lineage>
        <taxon>Bacteria</taxon>
        <taxon>Candidatus Gottesmaniibacteriota</taxon>
    </lineage>
</organism>
<dbReference type="InterPro" id="IPR012902">
    <property type="entry name" value="N_methyl_site"/>
</dbReference>
<evidence type="ECO:0000313" key="3">
    <source>
        <dbReference type="Proteomes" id="UP000034063"/>
    </source>
</evidence>